<evidence type="ECO:0000256" key="2">
    <source>
        <dbReference type="ARBA" id="ARBA00022598"/>
    </source>
</evidence>
<dbReference type="GO" id="GO:0006631">
    <property type="term" value="P:fatty acid metabolic process"/>
    <property type="evidence" value="ECO:0007669"/>
    <property type="project" value="TreeGrafter"/>
</dbReference>
<keyword evidence="2" id="KW-0436">Ligase</keyword>
<protein>
    <submittedName>
        <fullName evidence="3">Uncharacterized protein</fullName>
    </submittedName>
</protein>
<keyword evidence="4" id="KW-1185">Reference proteome</keyword>
<dbReference type="EMBL" id="CP030032">
    <property type="protein sequence ID" value="AWV90961.1"/>
    <property type="molecule type" value="Genomic_DNA"/>
</dbReference>
<sequence length="453" mass="50351">MHNFPTYFWRKFQDTKDKTALRTVDTKGKVAEETYWEWTRRVQRLAIALLEAGLQPGERIAMTASGGRDWLDLAFASWLIGGCVVVVPTNRPRLQVLRALARTGSSWVVVRDVEQKKFLRGKKEDKFPPGLRWVAFDKPTSAVKSEAVFFLEDLDREGRSLAVRGWVDKLARVIYQVSPEQPSLILFDTDLGEDPHGSHYSGAKVKEILEMLGEDLQLSDTSCLLATLDYGHFPNWLLSAATLLHGGTLATAKTVEEVASNLHTLNPTHLISDARFLERRAMRLRADLETSTAGLQSDGGEGNSGGYFGITKMLGQVGKEAARKLFFDPLSREFGARIEAVYVLGAAPSQELRELLEGSDIQLLGLFARPECGISHLERLSARRPGSRGRPVQSYACKIDGARREGSGEVLVRSHLMFDGYWDDKGPREVDANGWLHTGATGSLQSGYLYIKD</sequence>
<comment type="similarity">
    <text evidence="1">Belongs to the ATP-dependent AMP-binding enzyme family.</text>
</comment>
<dbReference type="OrthoDB" id="5482825at2"/>
<organism evidence="3 4">
    <name type="scientific">Bradymonas sediminis</name>
    <dbReference type="NCBI Taxonomy" id="1548548"/>
    <lineage>
        <taxon>Bacteria</taxon>
        <taxon>Deltaproteobacteria</taxon>
        <taxon>Bradymonadales</taxon>
        <taxon>Bradymonadaceae</taxon>
        <taxon>Bradymonas</taxon>
    </lineage>
</organism>
<dbReference type="KEGG" id="bsed:DN745_17160"/>
<accession>A0A2Z4FPI5</accession>
<dbReference type="InterPro" id="IPR000873">
    <property type="entry name" value="AMP-dep_synth/lig_dom"/>
</dbReference>
<dbReference type="SUPFAM" id="SSF56801">
    <property type="entry name" value="Acetyl-CoA synthetase-like"/>
    <property type="match status" value="1"/>
</dbReference>
<dbReference type="PANTHER" id="PTHR43201:SF5">
    <property type="entry name" value="MEDIUM-CHAIN ACYL-COA LIGASE ACSF2, MITOCHONDRIAL"/>
    <property type="match status" value="1"/>
</dbReference>
<gene>
    <name evidence="3" type="ORF">DN745_17160</name>
</gene>
<evidence type="ECO:0000256" key="1">
    <source>
        <dbReference type="ARBA" id="ARBA00006432"/>
    </source>
</evidence>
<dbReference type="Proteomes" id="UP000249799">
    <property type="component" value="Chromosome"/>
</dbReference>
<evidence type="ECO:0000313" key="4">
    <source>
        <dbReference type="Proteomes" id="UP000249799"/>
    </source>
</evidence>
<reference evidence="3 4" key="1">
    <citation type="submission" date="2018-06" db="EMBL/GenBank/DDBJ databases">
        <title>Lujinxingia sediminis gen. nov. sp. nov., a new facultative anaerobic member of the class Deltaproteobacteria, and proposal of Lujinxingaceae fam. nov.</title>
        <authorList>
            <person name="Guo L.-Y."/>
            <person name="Li C.-M."/>
            <person name="Wang S."/>
            <person name="Du Z.-J."/>
        </authorList>
    </citation>
    <scope>NUCLEOTIDE SEQUENCE [LARGE SCALE GENOMIC DNA]</scope>
    <source>
        <strain evidence="3 4">FA350</strain>
    </source>
</reference>
<evidence type="ECO:0000313" key="3">
    <source>
        <dbReference type="EMBL" id="AWV90961.1"/>
    </source>
</evidence>
<dbReference type="InterPro" id="IPR042099">
    <property type="entry name" value="ANL_N_sf"/>
</dbReference>
<dbReference type="AlphaFoldDB" id="A0A2Z4FPI5"/>
<proteinExistence type="inferred from homology"/>
<name>A0A2Z4FPI5_9DELT</name>
<dbReference type="PANTHER" id="PTHR43201">
    <property type="entry name" value="ACYL-COA SYNTHETASE"/>
    <property type="match status" value="1"/>
</dbReference>
<dbReference type="RefSeq" id="WP_111336778.1">
    <property type="nucleotide sequence ID" value="NZ_CP030032.1"/>
</dbReference>
<dbReference type="Gene3D" id="3.40.50.12780">
    <property type="entry name" value="N-terminal domain of ligase-like"/>
    <property type="match status" value="1"/>
</dbReference>
<dbReference type="Pfam" id="PF00501">
    <property type="entry name" value="AMP-binding"/>
    <property type="match status" value="1"/>
</dbReference>
<dbReference type="GO" id="GO:0031956">
    <property type="term" value="F:medium-chain fatty acid-CoA ligase activity"/>
    <property type="evidence" value="ECO:0007669"/>
    <property type="project" value="TreeGrafter"/>
</dbReference>